<dbReference type="InterPro" id="IPR036514">
    <property type="entry name" value="SGNH_hydro_sf"/>
</dbReference>
<dbReference type="EMBL" id="OZ034819">
    <property type="protein sequence ID" value="CAL1397803.1"/>
    <property type="molecule type" value="Genomic_DNA"/>
</dbReference>
<dbReference type="Proteomes" id="UP001497516">
    <property type="component" value="Chromosome 6"/>
</dbReference>
<name>A0AAV2FHU9_9ROSI</name>
<accession>A0AAV2FHU9</accession>
<dbReference type="PANTHER" id="PTHR45648:SF166">
    <property type="entry name" value="OS02G0617400 PROTEIN"/>
    <property type="match status" value="1"/>
</dbReference>
<dbReference type="GO" id="GO:0016787">
    <property type="term" value="F:hydrolase activity"/>
    <property type="evidence" value="ECO:0007669"/>
    <property type="project" value="UniProtKB-KW"/>
</dbReference>
<dbReference type="AlphaFoldDB" id="A0AAV2FHU9"/>
<organism evidence="2 3">
    <name type="scientific">Linum trigynum</name>
    <dbReference type="NCBI Taxonomy" id="586398"/>
    <lineage>
        <taxon>Eukaryota</taxon>
        <taxon>Viridiplantae</taxon>
        <taxon>Streptophyta</taxon>
        <taxon>Embryophyta</taxon>
        <taxon>Tracheophyta</taxon>
        <taxon>Spermatophyta</taxon>
        <taxon>Magnoliopsida</taxon>
        <taxon>eudicotyledons</taxon>
        <taxon>Gunneridae</taxon>
        <taxon>Pentapetalae</taxon>
        <taxon>rosids</taxon>
        <taxon>fabids</taxon>
        <taxon>Malpighiales</taxon>
        <taxon>Linaceae</taxon>
        <taxon>Linum</taxon>
    </lineage>
</organism>
<dbReference type="PANTHER" id="PTHR45648">
    <property type="entry name" value="GDSL LIPASE/ACYLHYDROLASE FAMILY PROTEIN (AFU_ORTHOLOGUE AFUA_4G14700)"/>
    <property type="match status" value="1"/>
</dbReference>
<reference evidence="2 3" key="1">
    <citation type="submission" date="2024-04" db="EMBL/GenBank/DDBJ databases">
        <authorList>
            <person name="Fracassetti M."/>
        </authorList>
    </citation>
    <scope>NUCLEOTIDE SEQUENCE [LARGE SCALE GENOMIC DNA]</scope>
</reference>
<dbReference type="InterPro" id="IPR051058">
    <property type="entry name" value="GDSL_Est/Lipase"/>
</dbReference>
<sequence length="106" mass="11586">MVQRLNDQHGYVFVAAANSVAFSTEISNNPGAYGFTETRVACCGQSPYNGLGQCTPASNLCPNRDEYLYWDSTNPTDRAQRFFVEGILSGSATVVFPMNLNSMLAF</sequence>
<evidence type="ECO:0000313" key="3">
    <source>
        <dbReference type="Proteomes" id="UP001497516"/>
    </source>
</evidence>
<evidence type="ECO:0000256" key="1">
    <source>
        <dbReference type="ARBA" id="ARBA00022801"/>
    </source>
</evidence>
<keyword evidence="3" id="KW-1185">Reference proteome</keyword>
<evidence type="ECO:0000313" key="2">
    <source>
        <dbReference type="EMBL" id="CAL1397803.1"/>
    </source>
</evidence>
<dbReference type="Gene3D" id="3.40.50.1110">
    <property type="entry name" value="SGNH hydrolase"/>
    <property type="match status" value="1"/>
</dbReference>
<evidence type="ECO:0008006" key="4">
    <source>
        <dbReference type="Google" id="ProtNLM"/>
    </source>
</evidence>
<protein>
    <recommendedName>
        <fullName evidence="4">GDSL esterase/lipase</fullName>
    </recommendedName>
</protein>
<gene>
    <name evidence="2" type="ORF">LTRI10_LOCUS38074</name>
</gene>
<keyword evidence="1" id="KW-0378">Hydrolase</keyword>
<proteinExistence type="predicted"/>